<evidence type="ECO:0000313" key="2">
    <source>
        <dbReference type="Proteomes" id="UP000251584"/>
    </source>
</evidence>
<gene>
    <name evidence="1" type="ORF">NCTC10786_03546</name>
</gene>
<evidence type="ECO:0000313" key="1">
    <source>
        <dbReference type="EMBL" id="SQB36434.1"/>
    </source>
</evidence>
<dbReference type="AlphaFoldDB" id="A0A2X2W7M3"/>
<dbReference type="InterPro" id="IPR014158">
    <property type="entry name" value="T4SS_VirB5"/>
</dbReference>
<reference evidence="1 2" key="1">
    <citation type="submission" date="2018-06" db="EMBL/GenBank/DDBJ databases">
        <authorList>
            <consortium name="Pathogen Informatics"/>
            <person name="Doyle S."/>
        </authorList>
    </citation>
    <scope>NUCLEOTIDE SEQUENCE [LARGE SCALE GENOMIC DNA]</scope>
    <source>
        <strain evidence="1 2">NCTC10786</strain>
    </source>
</reference>
<dbReference type="Pfam" id="PF07996">
    <property type="entry name" value="T4SS"/>
    <property type="match status" value="1"/>
</dbReference>
<name>A0A2X2W7M3_CITKO</name>
<dbReference type="InterPro" id="IPR023220">
    <property type="entry name" value="T4SS_VirB5-domain"/>
</dbReference>
<dbReference type="SUPFAM" id="SSF101082">
    <property type="entry name" value="Typo IV secretion system protein TraC"/>
    <property type="match status" value="1"/>
</dbReference>
<dbReference type="Proteomes" id="UP000251584">
    <property type="component" value="Unassembled WGS sequence"/>
</dbReference>
<proteinExistence type="predicted"/>
<dbReference type="Gene3D" id="1.20.58.430">
    <property type="entry name" value="Type IV secretion system, VirB5-domain"/>
    <property type="match status" value="1"/>
</dbReference>
<protein>
    <submittedName>
        <fullName evidence="1">P-type DNA transfer protein VirB5</fullName>
    </submittedName>
</protein>
<dbReference type="EMBL" id="UAVY01000005">
    <property type="protein sequence ID" value="SQB36434.1"/>
    <property type="molecule type" value="Genomic_DNA"/>
</dbReference>
<organism evidence="1 2">
    <name type="scientific">Citrobacter koseri</name>
    <name type="common">Citrobacter diversus</name>
    <dbReference type="NCBI Taxonomy" id="545"/>
    <lineage>
        <taxon>Bacteria</taxon>
        <taxon>Pseudomonadati</taxon>
        <taxon>Pseudomonadota</taxon>
        <taxon>Gammaproteobacteria</taxon>
        <taxon>Enterobacterales</taxon>
        <taxon>Enterobacteriaceae</taxon>
        <taxon>Citrobacter</taxon>
    </lineage>
</organism>
<sequence>MLAKLPARLNKHNLVLLSYQVLVRRGKYGNRPKEVMDLNARIGAEQAFLQNEVGKLQVLQQTAQANDALYQQKVKQMAVPIIWLTA</sequence>
<accession>A0A2X2W7M3</accession>